<keyword evidence="1" id="KW-0732">Signal</keyword>
<name>A0A2M4DJX4_ANODA</name>
<dbReference type="EMBL" id="GGFL01013672">
    <property type="protein sequence ID" value="MBW77850.1"/>
    <property type="molecule type" value="Transcribed_RNA"/>
</dbReference>
<organism evidence="2">
    <name type="scientific">Anopheles darlingi</name>
    <name type="common">Mosquito</name>
    <dbReference type="NCBI Taxonomy" id="43151"/>
    <lineage>
        <taxon>Eukaryota</taxon>
        <taxon>Metazoa</taxon>
        <taxon>Ecdysozoa</taxon>
        <taxon>Arthropoda</taxon>
        <taxon>Hexapoda</taxon>
        <taxon>Insecta</taxon>
        <taxon>Pterygota</taxon>
        <taxon>Neoptera</taxon>
        <taxon>Endopterygota</taxon>
        <taxon>Diptera</taxon>
        <taxon>Nematocera</taxon>
        <taxon>Culicoidea</taxon>
        <taxon>Culicidae</taxon>
        <taxon>Anophelinae</taxon>
        <taxon>Anopheles</taxon>
    </lineage>
</organism>
<feature type="chain" id="PRO_5014630368" evidence="1">
    <location>
        <begin position="33"/>
        <end position="81"/>
    </location>
</feature>
<feature type="signal peptide" evidence="1">
    <location>
        <begin position="1"/>
        <end position="32"/>
    </location>
</feature>
<evidence type="ECO:0000256" key="1">
    <source>
        <dbReference type="SAM" id="SignalP"/>
    </source>
</evidence>
<sequence>MYIVITFLMVPFLYDLLFLELNYPLLLDSCYACPTENRSSETICDHDDGFYDVSWSLASYYGAIECELADLYPLGGLGISN</sequence>
<reference evidence="2" key="1">
    <citation type="submission" date="2018-01" db="EMBL/GenBank/DDBJ databases">
        <title>An insight into the sialome of Amazonian anophelines.</title>
        <authorList>
            <person name="Ribeiro J.M."/>
            <person name="Scarpassa V."/>
            <person name="Calvo E."/>
        </authorList>
    </citation>
    <scope>NUCLEOTIDE SEQUENCE</scope>
</reference>
<proteinExistence type="predicted"/>
<protein>
    <submittedName>
        <fullName evidence="2">Putative secreted protein</fullName>
    </submittedName>
</protein>
<accession>A0A2M4DJX4</accession>
<evidence type="ECO:0000313" key="2">
    <source>
        <dbReference type="EMBL" id="MBW77850.1"/>
    </source>
</evidence>
<dbReference type="AlphaFoldDB" id="A0A2M4DJX4"/>